<keyword evidence="1" id="KW-0433">Leucine-rich repeat</keyword>
<keyword evidence="2" id="KW-0677">Repeat</keyword>
<dbReference type="InterPro" id="IPR025875">
    <property type="entry name" value="Leu-rich_rpt_4"/>
</dbReference>
<gene>
    <name evidence="3" type="primary">106069062</name>
</gene>
<proteinExistence type="predicted"/>
<dbReference type="PRINTS" id="PR00019">
    <property type="entry name" value="LEURICHRPT"/>
</dbReference>
<accession>A0A2C9L291</accession>
<protein>
    <recommendedName>
        <fullName evidence="5">Protein phosphatase 1 regulatory subunit 7</fullName>
    </recommendedName>
</protein>
<dbReference type="OrthoDB" id="433501at2759"/>
<name>A0A2C9L291_BIOGL</name>
<reference evidence="3" key="1">
    <citation type="submission" date="2020-05" db="UniProtKB">
        <authorList>
            <consortium name="EnsemblMetazoa"/>
        </authorList>
    </citation>
    <scope>IDENTIFICATION</scope>
    <source>
        <strain evidence="3">BB02</strain>
    </source>
</reference>
<evidence type="ECO:0000256" key="1">
    <source>
        <dbReference type="ARBA" id="ARBA00022614"/>
    </source>
</evidence>
<dbReference type="InterPro" id="IPR032675">
    <property type="entry name" value="LRR_dom_sf"/>
</dbReference>
<dbReference type="VEuPathDB" id="VectorBase:BGLB026169"/>
<dbReference type="KEGG" id="bgt:106069062"/>
<dbReference type="PANTHER" id="PTHR15454">
    <property type="entry name" value="NISCHARIN RELATED"/>
    <property type="match status" value="1"/>
</dbReference>
<dbReference type="VEuPathDB" id="VectorBase:BGLAX_040541"/>
<evidence type="ECO:0000256" key="2">
    <source>
        <dbReference type="ARBA" id="ARBA00022737"/>
    </source>
</evidence>
<dbReference type="Proteomes" id="UP000076420">
    <property type="component" value="Unassembled WGS sequence"/>
</dbReference>
<dbReference type="SUPFAM" id="SSF52058">
    <property type="entry name" value="L domain-like"/>
    <property type="match status" value="1"/>
</dbReference>
<dbReference type="Gene3D" id="3.80.10.10">
    <property type="entry name" value="Ribonuclease Inhibitor"/>
    <property type="match status" value="1"/>
</dbReference>
<dbReference type="GO" id="GO:0036158">
    <property type="term" value="P:outer dynein arm assembly"/>
    <property type="evidence" value="ECO:0007669"/>
    <property type="project" value="TreeGrafter"/>
</dbReference>
<evidence type="ECO:0000313" key="3">
    <source>
        <dbReference type="EnsemblMetazoa" id="BGLB026169-PA"/>
    </source>
</evidence>
<dbReference type="InterPro" id="IPR001611">
    <property type="entry name" value="Leu-rich_rpt"/>
</dbReference>
<dbReference type="GO" id="GO:0043014">
    <property type="term" value="F:alpha-tubulin binding"/>
    <property type="evidence" value="ECO:0007669"/>
    <property type="project" value="TreeGrafter"/>
</dbReference>
<dbReference type="GO" id="GO:0045504">
    <property type="term" value="F:dynein heavy chain binding"/>
    <property type="evidence" value="ECO:0007669"/>
    <property type="project" value="TreeGrafter"/>
</dbReference>
<dbReference type="Pfam" id="PF12799">
    <property type="entry name" value="LRR_4"/>
    <property type="match status" value="1"/>
</dbReference>
<sequence>MASLFSDGAITRQLLKFQSCEFDVESIHTLSLKNQSISDLGCISECINLENLDLSNNKLTKLHKLAGLKSLRKLNLSANIITSLDGLQSLENLESLNISGNLLGSTDSLRSICSLQNLKNLKLNDKAFGLSNPMCNTKYVDEVLLLLPTLTQLDDQRVRGQGQELFSLSNEIEKSLLGLHPSKSTIIRNKDFDINSEELDFPSISTKSQRVSTAEQELIDLLQDCAALNKQAVQILTKTKATQNLSLET</sequence>
<dbReference type="SMART" id="SM00365">
    <property type="entry name" value="LRR_SD22"/>
    <property type="match status" value="3"/>
</dbReference>
<dbReference type="AlphaFoldDB" id="A0A2C9L291"/>
<dbReference type="RefSeq" id="XP_013084088.2">
    <property type="nucleotide sequence ID" value="XM_013228634.2"/>
</dbReference>
<evidence type="ECO:0000313" key="4">
    <source>
        <dbReference type="Proteomes" id="UP000076420"/>
    </source>
</evidence>
<dbReference type="STRING" id="6526.A0A2C9L291"/>
<organism evidence="3 4">
    <name type="scientific">Biomphalaria glabrata</name>
    <name type="common">Bloodfluke planorb</name>
    <name type="synonym">Freshwater snail</name>
    <dbReference type="NCBI Taxonomy" id="6526"/>
    <lineage>
        <taxon>Eukaryota</taxon>
        <taxon>Metazoa</taxon>
        <taxon>Spiralia</taxon>
        <taxon>Lophotrochozoa</taxon>
        <taxon>Mollusca</taxon>
        <taxon>Gastropoda</taxon>
        <taxon>Heterobranchia</taxon>
        <taxon>Euthyneura</taxon>
        <taxon>Panpulmonata</taxon>
        <taxon>Hygrophila</taxon>
        <taxon>Lymnaeoidea</taxon>
        <taxon>Planorbidae</taxon>
        <taxon>Biomphalaria</taxon>
    </lineage>
</organism>
<dbReference type="EnsemblMetazoa" id="BGLB026169-RA">
    <property type="protein sequence ID" value="BGLB026169-PA"/>
    <property type="gene ID" value="BGLB026169"/>
</dbReference>
<evidence type="ECO:0008006" key="5">
    <source>
        <dbReference type="Google" id="ProtNLM"/>
    </source>
</evidence>
<dbReference type="PANTHER" id="PTHR15454:SF26">
    <property type="entry name" value="LEUCINE-RICH REPEAT-CONTAINING PROTEIN 61"/>
    <property type="match status" value="1"/>
</dbReference>
<dbReference type="PROSITE" id="PS51450">
    <property type="entry name" value="LRR"/>
    <property type="match status" value="2"/>
</dbReference>
<dbReference type="GO" id="GO:0005737">
    <property type="term" value="C:cytoplasm"/>
    <property type="evidence" value="ECO:0007669"/>
    <property type="project" value="TreeGrafter"/>
</dbReference>